<name>A0A9N7VWE2_PLEPL</name>
<reference evidence="1" key="1">
    <citation type="submission" date="2020-03" db="EMBL/GenBank/DDBJ databases">
        <authorList>
            <person name="Weist P."/>
        </authorList>
    </citation>
    <scope>NUCLEOTIDE SEQUENCE</scope>
</reference>
<dbReference type="EMBL" id="CADEAL010004322">
    <property type="protein sequence ID" value="CAB1457014.1"/>
    <property type="molecule type" value="Genomic_DNA"/>
</dbReference>
<accession>A0A9N7VWE2</accession>
<keyword evidence="2" id="KW-1185">Reference proteome</keyword>
<evidence type="ECO:0000313" key="1">
    <source>
        <dbReference type="EMBL" id="CAB1457014.1"/>
    </source>
</evidence>
<sequence length="68" mass="7398">MAGKCRCQEKLAPGNIEDYCEAADKWATSSSLRSLPKMAASTKICWRGSQTQENQLVQEVNSSGSAVF</sequence>
<protein>
    <submittedName>
        <fullName evidence="1">Uncharacterized protein</fullName>
    </submittedName>
</protein>
<dbReference type="AlphaFoldDB" id="A0A9N7VWE2"/>
<gene>
    <name evidence="1" type="ORF">PLEPLA_LOCUS44818</name>
</gene>
<organism evidence="1 2">
    <name type="scientific">Pleuronectes platessa</name>
    <name type="common">European plaice</name>
    <dbReference type="NCBI Taxonomy" id="8262"/>
    <lineage>
        <taxon>Eukaryota</taxon>
        <taxon>Metazoa</taxon>
        <taxon>Chordata</taxon>
        <taxon>Craniata</taxon>
        <taxon>Vertebrata</taxon>
        <taxon>Euteleostomi</taxon>
        <taxon>Actinopterygii</taxon>
        <taxon>Neopterygii</taxon>
        <taxon>Teleostei</taxon>
        <taxon>Neoteleostei</taxon>
        <taxon>Acanthomorphata</taxon>
        <taxon>Carangaria</taxon>
        <taxon>Pleuronectiformes</taxon>
        <taxon>Pleuronectoidei</taxon>
        <taxon>Pleuronectidae</taxon>
        <taxon>Pleuronectes</taxon>
    </lineage>
</organism>
<comment type="caution">
    <text evidence="1">The sequence shown here is derived from an EMBL/GenBank/DDBJ whole genome shotgun (WGS) entry which is preliminary data.</text>
</comment>
<dbReference type="Proteomes" id="UP001153269">
    <property type="component" value="Unassembled WGS sequence"/>
</dbReference>
<proteinExistence type="predicted"/>
<evidence type="ECO:0000313" key="2">
    <source>
        <dbReference type="Proteomes" id="UP001153269"/>
    </source>
</evidence>